<reference evidence="2" key="2">
    <citation type="submission" date="2020-03" db="EMBL/GenBank/DDBJ databases">
        <title>Walnut 2.0.</title>
        <authorList>
            <person name="Marrano A."/>
            <person name="Britton M."/>
            <person name="Zimin A.V."/>
            <person name="Zaini P.A."/>
            <person name="Workman R."/>
            <person name="Puiu D."/>
            <person name="Bianco L."/>
            <person name="Allen B.J."/>
            <person name="Troggio M."/>
            <person name="Leslie C.A."/>
            <person name="Timp W."/>
            <person name="Dendekar A."/>
            <person name="Salzberg S.L."/>
            <person name="Neale D.B."/>
        </authorList>
    </citation>
    <scope>NUCLEOTIDE SEQUENCE</scope>
    <source>
        <tissue evidence="2">Leaves</tissue>
    </source>
</reference>
<dbReference type="Proteomes" id="UP000619265">
    <property type="component" value="Unassembled WGS sequence"/>
</dbReference>
<comment type="caution">
    <text evidence="2">The sequence shown here is derived from an EMBL/GenBank/DDBJ whole genome shotgun (WGS) entry which is preliminary data.</text>
</comment>
<gene>
    <name evidence="2" type="ORF">F2P56_027101</name>
</gene>
<organism evidence="2 3">
    <name type="scientific">Juglans regia</name>
    <name type="common">English walnut</name>
    <dbReference type="NCBI Taxonomy" id="51240"/>
    <lineage>
        <taxon>Eukaryota</taxon>
        <taxon>Viridiplantae</taxon>
        <taxon>Streptophyta</taxon>
        <taxon>Embryophyta</taxon>
        <taxon>Tracheophyta</taxon>
        <taxon>Spermatophyta</taxon>
        <taxon>Magnoliopsida</taxon>
        <taxon>eudicotyledons</taxon>
        <taxon>Gunneridae</taxon>
        <taxon>Pentapetalae</taxon>
        <taxon>rosids</taxon>
        <taxon>fabids</taxon>
        <taxon>Fagales</taxon>
        <taxon>Juglandaceae</taxon>
        <taxon>Juglans</taxon>
    </lineage>
</organism>
<accession>A0A833X144</accession>
<sequence>ITRQCSHEKSPPPMPRISTELQNAKPSSFQASLHFPHILLPLKPRVGGKLCRKFSNCESDKGGVRGASKIHGGSAEQVPYVPNHQCSFELRKLSSTFGESQAAQSDRL</sequence>
<proteinExistence type="predicted"/>
<evidence type="ECO:0000313" key="2">
    <source>
        <dbReference type="EMBL" id="KAF5452066.1"/>
    </source>
</evidence>
<feature type="region of interest" description="Disordered" evidence="1">
    <location>
        <begin position="1"/>
        <end position="20"/>
    </location>
</feature>
<evidence type="ECO:0000256" key="1">
    <source>
        <dbReference type="SAM" id="MobiDB-lite"/>
    </source>
</evidence>
<dbReference type="AlphaFoldDB" id="A0A833X144"/>
<dbReference type="Gramene" id="Jr12_08440_p2">
    <property type="protein sequence ID" value="cds.Jr12_08440_p2"/>
    <property type="gene ID" value="Jr12_08440"/>
</dbReference>
<feature type="non-terminal residue" evidence="2">
    <location>
        <position position="108"/>
    </location>
</feature>
<name>A0A833X144_JUGRE</name>
<reference evidence="2" key="1">
    <citation type="submission" date="2015-10" db="EMBL/GenBank/DDBJ databases">
        <authorList>
            <person name="Martinez-Garcia P.J."/>
            <person name="Crepeau M.W."/>
            <person name="Puiu D."/>
            <person name="Gonzalez-Ibeas D."/>
            <person name="Whalen J."/>
            <person name="Stevens K."/>
            <person name="Paul R."/>
            <person name="Butterfield T."/>
            <person name="Britton M."/>
            <person name="Reagan R."/>
            <person name="Chakraborty S."/>
            <person name="Walawage S.L."/>
            <person name="Vasquez-Gross H.A."/>
            <person name="Cardeno C."/>
            <person name="Famula R."/>
            <person name="Pratt K."/>
            <person name="Kuruganti S."/>
            <person name="Aradhya M.K."/>
            <person name="Leslie C.A."/>
            <person name="Dandekar A.M."/>
            <person name="Salzberg S.L."/>
            <person name="Wegrzyn J.L."/>
            <person name="Langley C.H."/>
            <person name="Neale D.B."/>
        </authorList>
    </citation>
    <scope>NUCLEOTIDE SEQUENCE</scope>
    <source>
        <tissue evidence="2">Leaves</tissue>
    </source>
</reference>
<feature type="compositionally biased region" description="Basic and acidic residues" evidence="1">
    <location>
        <begin position="1"/>
        <end position="10"/>
    </location>
</feature>
<evidence type="ECO:0000313" key="3">
    <source>
        <dbReference type="Proteomes" id="UP000619265"/>
    </source>
</evidence>
<protein>
    <submittedName>
        <fullName evidence="2">Uncharacterized protein</fullName>
    </submittedName>
</protein>
<dbReference type="EMBL" id="LIHL02000012">
    <property type="protein sequence ID" value="KAF5452066.1"/>
    <property type="molecule type" value="Genomic_DNA"/>
</dbReference>